<evidence type="ECO:0000259" key="2">
    <source>
        <dbReference type="Pfam" id="PF02272"/>
    </source>
</evidence>
<dbReference type="InterPro" id="IPR038763">
    <property type="entry name" value="DHH_sf"/>
</dbReference>
<dbReference type="Gene3D" id="3.10.310.30">
    <property type="match status" value="1"/>
</dbReference>
<evidence type="ECO:0000259" key="1">
    <source>
        <dbReference type="Pfam" id="PF01368"/>
    </source>
</evidence>
<dbReference type="Proteomes" id="UP000284731">
    <property type="component" value="Unassembled WGS sequence"/>
</dbReference>
<evidence type="ECO:0000313" key="4">
    <source>
        <dbReference type="Proteomes" id="UP000284731"/>
    </source>
</evidence>
<dbReference type="InterPro" id="IPR051319">
    <property type="entry name" value="Oligoribo/pAp-PDE_c-di-AMP_PDE"/>
</dbReference>
<dbReference type="SUPFAM" id="SSF64182">
    <property type="entry name" value="DHH phosphoesterases"/>
    <property type="match status" value="1"/>
</dbReference>
<proteinExistence type="predicted"/>
<dbReference type="InterPro" id="IPR003156">
    <property type="entry name" value="DHHA1_dom"/>
</dbReference>
<name>A0A412PER1_9FIRM</name>
<sequence length="315" mass="35961">MNLNFKALLRAIEDADNITLFRHVHPDCDALSSQNGLYCWIKLNYPEKRVYRLGEETTDQTVYPPSDIVDEDVIRNSIALVLDTANKERIDDQRYALAKQVIKIDHHPNNDPFGNKNYVCEEAAATCEILTSFFASCKKQIMNHEIATYLYKGLLTDTLCFRTSNTTQHTLEMAAKLASYNLAIPEINRELFDVSYKTFHFSNWIRSNTQLLGEHLAYVIIPESIQHQYDISASSARNRIDEIGHVKEFSIWTMFTEKTVNGQKLYDGSLRSKTVIINTIANKYHGGGHKNASGVKDLTENDLQNLLQDLYKASN</sequence>
<evidence type="ECO:0000313" key="3">
    <source>
        <dbReference type="EMBL" id="RGT56112.1"/>
    </source>
</evidence>
<dbReference type="Gene3D" id="3.90.1640.10">
    <property type="entry name" value="inorganic pyrophosphatase (n-terminal core)"/>
    <property type="match status" value="1"/>
</dbReference>
<reference evidence="3 4" key="1">
    <citation type="submission" date="2018-08" db="EMBL/GenBank/DDBJ databases">
        <title>A genome reference for cultivated species of the human gut microbiota.</title>
        <authorList>
            <person name="Zou Y."/>
            <person name="Xue W."/>
            <person name="Luo G."/>
        </authorList>
    </citation>
    <scope>NUCLEOTIDE SEQUENCE [LARGE SCALE GENOMIC DNA]</scope>
    <source>
        <strain evidence="3 4">AF18-46</strain>
    </source>
</reference>
<feature type="domain" description="DDH" evidence="1">
    <location>
        <begin position="17"/>
        <end position="153"/>
    </location>
</feature>
<protein>
    <submittedName>
        <fullName evidence="3">Bifunctional oligoribonuclease/PAP phosphatase NrnA</fullName>
    </submittedName>
</protein>
<dbReference type="PANTHER" id="PTHR47618">
    <property type="entry name" value="BIFUNCTIONAL OLIGORIBONUCLEASE AND PAP PHOSPHATASE NRNA"/>
    <property type="match status" value="1"/>
</dbReference>
<dbReference type="AlphaFoldDB" id="A0A412PER1"/>
<dbReference type="Pfam" id="PF01368">
    <property type="entry name" value="DHH"/>
    <property type="match status" value="1"/>
</dbReference>
<organism evidence="3 4">
    <name type="scientific">Solobacterium moorei</name>
    <dbReference type="NCBI Taxonomy" id="102148"/>
    <lineage>
        <taxon>Bacteria</taxon>
        <taxon>Bacillati</taxon>
        <taxon>Bacillota</taxon>
        <taxon>Erysipelotrichia</taxon>
        <taxon>Erysipelotrichales</taxon>
        <taxon>Erysipelotrichaceae</taxon>
        <taxon>Solobacterium</taxon>
    </lineage>
</organism>
<gene>
    <name evidence="3" type="ORF">DWX20_04700</name>
</gene>
<dbReference type="PANTHER" id="PTHR47618:SF1">
    <property type="entry name" value="BIFUNCTIONAL OLIGORIBONUCLEASE AND PAP PHOSPHATASE NRNA"/>
    <property type="match status" value="1"/>
</dbReference>
<accession>A0A412PER1</accession>
<dbReference type="GO" id="GO:0003676">
    <property type="term" value="F:nucleic acid binding"/>
    <property type="evidence" value="ECO:0007669"/>
    <property type="project" value="InterPro"/>
</dbReference>
<dbReference type="InterPro" id="IPR001667">
    <property type="entry name" value="DDH_dom"/>
</dbReference>
<dbReference type="EMBL" id="QRWX01000002">
    <property type="protein sequence ID" value="RGT56112.1"/>
    <property type="molecule type" value="Genomic_DNA"/>
</dbReference>
<feature type="domain" description="DHHA1" evidence="2">
    <location>
        <begin position="228"/>
        <end position="310"/>
    </location>
</feature>
<dbReference type="Pfam" id="PF02272">
    <property type="entry name" value="DHHA1"/>
    <property type="match status" value="1"/>
</dbReference>
<comment type="caution">
    <text evidence="3">The sequence shown here is derived from an EMBL/GenBank/DDBJ whole genome shotgun (WGS) entry which is preliminary data.</text>
</comment>
<dbReference type="RefSeq" id="WP_118764671.1">
    <property type="nucleotide sequence ID" value="NZ_CABJCF010000002.1"/>
</dbReference>